<name>F5RFE3_METUF</name>
<dbReference type="eggNOG" id="ENOG502Z7PK">
    <property type="taxonomic scope" value="Bacteria"/>
</dbReference>
<accession>F5RFE3</accession>
<evidence type="ECO:0000313" key="2">
    <source>
        <dbReference type="Proteomes" id="UP000005019"/>
    </source>
</evidence>
<evidence type="ECO:0000313" key="1">
    <source>
        <dbReference type="EMBL" id="EGK70795.1"/>
    </source>
</evidence>
<dbReference type="AlphaFoldDB" id="F5RFE3"/>
<dbReference type="STRING" id="1000565.METUNv1_03018"/>
<dbReference type="EMBL" id="AFHG01000053">
    <property type="protein sequence ID" value="EGK70795.1"/>
    <property type="molecule type" value="Genomic_DNA"/>
</dbReference>
<gene>
    <name evidence="1" type="ORF">METUNv1_03018</name>
</gene>
<comment type="caution">
    <text evidence="1">The sequence shown here is derived from an EMBL/GenBank/DDBJ whole genome shotgun (WGS) entry which is preliminary data.</text>
</comment>
<proteinExistence type="predicted"/>
<reference evidence="1 2" key="1">
    <citation type="journal article" date="2011" name="J. Bacteriol.">
        <title>Genome sequence of Methyloversatilis universalis FAM5T, a methylotrophic representative of the order Rhodocyclales.</title>
        <authorList>
            <person name="Kittichotirat W."/>
            <person name="Good N.M."/>
            <person name="Hall R."/>
            <person name="Bringel F."/>
            <person name="Lajus A."/>
            <person name="Medigue C."/>
            <person name="Smalley N.E."/>
            <person name="Beck D."/>
            <person name="Bumgarner R."/>
            <person name="Vuilleumier S."/>
            <person name="Kalyuzhnaya M.G."/>
        </authorList>
    </citation>
    <scope>NUCLEOTIDE SEQUENCE [LARGE SCALE GENOMIC DNA]</scope>
    <source>
        <strain evidence="2">ATCC BAA-1314 / JCM 13912 / FAM5</strain>
    </source>
</reference>
<keyword evidence="2" id="KW-1185">Reference proteome</keyword>
<dbReference type="Proteomes" id="UP000005019">
    <property type="component" value="Unassembled WGS sequence"/>
</dbReference>
<protein>
    <submittedName>
        <fullName evidence="1">Exported protein</fullName>
    </submittedName>
</protein>
<sequence>MCTQVWAISLSDLSDKDAGGGLKEALSQGASKAVALLGKQDGFLKNPKVKIPMPDGLRQAEKLMRTFGMKKQADELITSMNRAAEAAVPEAKELLVGAVKDMSVEDAKKILTGGETSGTEYFKGKTSAQLKERFKPIVQKAMDKVGLAKTYEKFASKGAQYGVISKEDADLDNYVTQKTLDGLFTMVAEEEKAIRKNPVGAAGDLAKKVFGALGK</sequence>
<organism evidence="1 2">
    <name type="scientific">Methyloversatilis universalis (strain ATCC BAA-1314 / DSM 25237 / JCM 13912 / CCUG 52030 / FAM5)</name>
    <dbReference type="NCBI Taxonomy" id="1000565"/>
    <lineage>
        <taxon>Bacteria</taxon>
        <taxon>Pseudomonadati</taxon>
        <taxon>Pseudomonadota</taxon>
        <taxon>Betaproteobacteria</taxon>
        <taxon>Nitrosomonadales</taxon>
        <taxon>Sterolibacteriaceae</taxon>
        <taxon>Methyloversatilis</taxon>
    </lineage>
</organism>
<dbReference type="InterPro" id="IPR025245">
    <property type="entry name" value="DUF4197"/>
</dbReference>
<dbReference type="Pfam" id="PF13852">
    <property type="entry name" value="DUF4197"/>
    <property type="match status" value="1"/>
</dbReference>